<dbReference type="EMBL" id="NSLI01000002">
    <property type="protein sequence ID" value="PAX09153.1"/>
    <property type="molecule type" value="Genomic_DNA"/>
</dbReference>
<feature type="transmembrane region" description="Helical" evidence="4">
    <location>
        <begin position="37"/>
        <end position="57"/>
    </location>
</feature>
<keyword evidence="3" id="KW-0902">Two-component regulatory system</keyword>
<dbReference type="CDD" id="cd16917">
    <property type="entry name" value="HATPase_UhpB-NarQ-NarX-like"/>
    <property type="match status" value="1"/>
</dbReference>
<evidence type="ECO:0000256" key="3">
    <source>
        <dbReference type="ARBA" id="ARBA00023012"/>
    </source>
</evidence>
<evidence type="ECO:0000313" key="6">
    <source>
        <dbReference type="EMBL" id="PAX09153.1"/>
    </source>
</evidence>
<dbReference type="Proteomes" id="UP000218151">
    <property type="component" value="Unassembled WGS sequence"/>
</dbReference>
<comment type="caution">
    <text evidence="6">The sequence shown here is derived from an EMBL/GenBank/DDBJ whole genome shotgun (WGS) entry which is preliminary data.</text>
</comment>
<dbReference type="GO" id="GO:0016020">
    <property type="term" value="C:membrane"/>
    <property type="evidence" value="ECO:0007669"/>
    <property type="project" value="InterPro"/>
</dbReference>
<proteinExistence type="predicted"/>
<keyword evidence="4" id="KW-1133">Transmembrane helix</keyword>
<dbReference type="Pfam" id="PF07730">
    <property type="entry name" value="HisKA_3"/>
    <property type="match status" value="1"/>
</dbReference>
<dbReference type="InterPro" id="IPR050482">
    <property type="entry name" value="Sensor_HK_TwoCompSys"/>
</dbReference>
<dbReference type="OrthoDB" id="9778496at2"/>
<reference evidence="7" key="1">
    <citation type="submission" date="2017-09" db="EMBL/GenBank/DDBJ databases">
        <authorList>
            <person name="Feng G."/>
            <person name="Zhu H."/>
        </authorList>
    </citation>
    <scope>NUCLEOTIDE SEQUENCE [LARGE SCALE GENOMIC DNA]</scope>
    <source>
        <strain evidence="7">1PNM-20</strain>
    </source>
</reference>
<gene>
    <name evidence="6" type="ORF">CKY28_05595</name>
</gene>
<dbReference type="Gene3D" id="1.20.5.1930">
    <property type="match status" value="1"/>
</dbReference>
<keyword evidence="4" id="KW-0472">Membrane</keyword>
<dbReference type="Gene3D" id="3.30.565.10">
    <property type="entry name" value="Histidine kinase-like ATPase, C-terminal domain"/>
    <property type="match status" value="1"/>
</dbReference>
<name>A0A2A2SIV4_9SPHN</name>
<evidence type="ECO:0000256" key="2">
    <source>
        <dbReference type="ARBA" id="ARBA00022777"/>
    </source>
</evidence>
<dbReference type="RefSeq" id="WP_095997650.1">
    <property type="nucleotide sequence ID" value="NZ_NSLI01000002.1"/>
</dbReference>
<feature type="transmembrane region" description="Helical" evidence="4">
    <location>
        <begin position="103"/>
        <end position="121"/>
    </location>
</feature>
<evidence type="ECO:0000256" key="1">
    <source>
        <dbReference type="ARBA" id="ARBA00022679"/>
    </source>
</evidence>
<keyword evidence="4" id="KW-0812">Transmembrane</keyword>
<evidence type="ECO:0000256" key="4">
    <source>
        <dbReference type="SAM" id="Phobius"/>
    </source>
</evidence>
<dbReference type="AlphaFoldDB" id="A0A2A2SIV4"/>
<organism evidence="6 7">
    <name type="scientific">Sphingomonas lenta</name>
    <dbReference type="NCBI Taxonomy" id="1141887"/>
    <lineage>
        <taxon>Bacteria</taxon>
        <taxon>Pseudomonadati</taxon>
        <taxon>Pseudomonadota</taxon>
        <taxon>Alphaproteobacteria</taxon>
        <taxon>Sphingomonadales</taxon>
        <taxon>Sphingomonadaceae</taxon>
        <taxon>Sphingomonas</taxon>
    </lineage>
</organism>
<keyword evidence="2 6" id="KW-0418">Kinase</keyword>
<feature type="transmembrane region" description="Helical" evidence="4">
    <location>
        <begin position="63"/>
        <end position="91"/>
    </location>
</feature>
<dbReference type="InterPro" id="IPR011712">
    <property type="entry name" value="Sig_transdc_His_kin_sub3_dim/P"/>
</dbReference>
<dbReference type="SUPFAM" id="SSF55874">
    <property type="entry name" value="ATPase domain of HSP90 chaperone/DNA topoisomerase II/histidine kinase"/>
    <property type="match status" value="1"/>
</dbReference>
<dbReference type="InterPro" id="IPR036890">
    <property type="entry name" value="HATPase_C_sf"/>
</dbReference>
<evidence type="ECO:0000259" key="5">
    <source>
        <dbReference type="Pfam" id="PF07730"/>
    </source>
</evidence>
<dbReference type="PANTHER" id="PTHR24421">
    <property type="entry name" value="NITRATE/NITRITE SENSOR PROTEIN NARX-RELATED"/>
    <property type="match status" value="1"/>
</dbReference>
<protein>
    <submittedName>
        <fullName evidence="6">Two-component sensor histidine kinase</fullName>
    </submittedName>
</protein>
<dbReference type="GO" id="GO:0046983">
    <property type="term" value="F:protein dimerization activity"/>
    <property type="evidence" value="ECO:0007669"/>
    <property type="project" value="InterPro"/>
</dbReference>
<dbReference type="GO" id="GO:0000155">
    <property type="term" value="F:phosphorelay sensor kinase activity"/>
    <property type="evidence" value="ECO:0007669"/>
    <property type="project" value="InterPro"/>
</dbReference>
<feature type="domain" description="Signal transduction histidine kinase subgroup 3 dimerisation and phosphoacceptor" evidence="5">
    <location>
        <begin position="170"/>
        <end position="232"/>
    </location>
</feature>
<accession>A0A2A2SIV4</accession>
<sequence length="355" mass="36797">MTGREGKSWIDGPLPWLVWLPFYALPWLWRTPSATELLASAVGVALFLPTYLLGYGMGGVRLIAAATIVLAVALALAPFGVNWTVFAIYASAMLGVLRPARRATVAIAGVAFAVATAGLLLGQPLLWWLPGLLLVIMTGFATLSRETLYDRNAALLATQEEVRRLAGAAERERIARDLHDLVGRTLTLSALKADLAAKLIARDVQGAEAEMREVARIAREGLGEVRAALAGMGGGGLAREAAASAQALEAAGVEARLAGDPAVIPADAGAVLAMTLREAVTNVIRHADAARCIVELGLDGGAARLEVADDGRGGSFREGNGLAGMRQRLAAAGGTLLIEANDCGTRLVASVPAAA</sequence>
<evidence type="ECO:0000313" key="7">
    <source>
        <dbReference type="Proteomes" id="UP000218151"/>
    </source>
</evidence>
<keyword evidence="7" id="KW-1185">Reference proteome</keyword>
<keyword evidence="1" id="KW-0808">Transferase</keyword>
<dbReference type="PANTHER" id="PTHR24421:SF63">
    <property type="entry name" value="SENSOR HISTIDINE KINASE DESK"/>
    <property type="match status" value="1"/>
</dbReference>